<dbReference type="EMBL" id="CP034752">
    <property type="protein sequence ID" value="QBH95028.1"/>
    <property type="molecule type" value="Genomic_DNA"/>
</dbReference>
<evidence type="ECO:0000313" key="7">
    <source>
        <dbReference type="EMBL" id="QBH95028.1"/>
    </source>
</evidence>
<feature type="domain" description="GGDEF" evidence="6">
    <location>
        <begin position="227"/>
        <end position="362"/>
    </location>
</feature>
<evidence type="ECO:0000259" key="6">
    <source>
        <dbReference type="PROSITE" id="PS50887"/>
    </source>
</evidence>
<evidence type="ECO:0000256" key="2">
    <source>
        <dbReference type="ARBA" id="ARBA00004665"/>
    </source>
</evidence>
<dbReference type="SMART" id="SM00267">
    <property type="entry name" value="GGDEF"/>
    <property type="match status" value="1"/>
</dbReference>
<dbReference type="GO" id="GO:0043709">
    <property type="term" value="P:cell adhesion involved in single-species biofilm formation"/>
    <property type="evidence" value="ECO:0007669"/>
    <property type="project" value="TreeGrafter"/>
</dbReference>
<dbReference type="InterPro" id="IPR043128">
    <property type="entry name" value="Rev_trsase/Diguanyl_cyclase"/>
</dbReference>
<dbReference type="InterPro" id="IPR000160">
    <property type="entry name" value="GGDEF_dom"/>
</dbReference>
<dbReference type="GO" id="GO:0005886">
    <property type="term" value="C:plasma membrane"/>
    <property type="evidence" value="ECO:0007669"/>
    <property type="project" value="TreeGrafter"/>
</dbReference>
<accession>A0A411WFJ6</accession>
<dbReference type="RefSeq" id="WP_130590026.1">
    <property type="nucleotide sequence ID" value="NZ_CP034752.1"/>
</dbReference>
<dbReference type="InterPro" id="IPR050469">
    <property type="entry name" value="Diguanylate_Cyclase"/>
</dbReference>
<evidence type="ECO:0000256" key="1">
    <source>
        <dbReference type="ARBA" id="ARBA00001946"/>
    </source>
</evidence>
<evidence type="ECO:0000256" key="3">
    <source>
        <dbReference type="ARBA" id="ARBA00012528"/>
    </source>
</evidence>
<dbReference type="OrthoDB" id="9812260at2"/>
<feature type="transmembrane region" description="Helical" evidence="5">
    <location>
        <begin position="135"/>
        <end position="152"/>
    </location>
</feature>
<keyword evidence="5" id="KW-0472">Membrane</keyword>
<feature type="transmembrane region" description="Helical" evidence="5">
    <location>
        <begin position="88"/>
        <end position="107"/>
    </location>
</feature>
<keyword evidence="8" id="KW-1185">Reference proteome</keyword>
<dbReference type="CDD" id="cd01949">
    <property type="entry name" value="GGDEF"/>
    <property type="match status" value="1"/>
</dbReference>
<keyword evidence="5" id="KW-1133">Transmembrane helix</keyword>
<gene>
    <name evidence="7" type="ORF">EKN56_00505</name>
</gene>
<dbReference type="GO" id="GO:0052621">
    <property type="term" value="F:diguanylate cyclase activity"/>
    <property type="evidence" value="ECO:0007669"/>
    <property type="project" value="UniProtKB-EC"/>
</dbReference>
<reference evidence="7 8" key="1">
    <citation type="submission" date="2019-03" db="EMBL/GenBank/DDBJ databases">
        <title>Pragia sp. nov. isolated from the gut tract of Carduelis flavirostris.</title>
        <authorList>
            <person name="Ge Y."/>
        </authorList>
    </citation>
    <scope>NUCLEOTIDE SEQUENCE [LARGE SCALE GENOMIC DNA]</scope>
    <source>
        <strain evidence="7 8">CF-458</strain>
    </source>
</reference>
<dbReference type="FunFam" id="3.30.70.270:FF:000001">
    <property type="entry name" value="Diguanylate cyclase domain protein"/>
    <property type="match status" value="1"/>
</dbReference>
<sequence length="363" mass="40687">MIELIIRIAKRFSSRIEYPTSFSCLDDERRTRHIIGTHACTITGALIFIPIHLFISDLPLGALFNIICIALCLLSLVDLWFRGNLNQTLWITVLLPSILVVSLFWLFQGRSQISAFLIIPPGFAFLLLGRRHGTLFGLGYGLTIVAIVLLHLKSWPEFAYTPAAMINMVGALILALFWGFIGERIRGETFQTIETIAESDVLTDSINRRHFFEEVQRVHKITRYQHSSFAMMMMDIDSFKSINDQYGHDMGDKVLIELVRMLKGQIRSGDIIGRLGGDEFGLLFPNITVQEAVGRAKNICQQVDSYQFISSDGQHVPVTISIGVAMFLSGNPLTAEQIYKTADQQLYRAKQAGKNQVAVSDGA</sequence>
<evidence type="ECO:0000313" key="8">
    <source>
        <dbReference type="Proteomes" id="UP000293154"/>
    </source>
</evidence>
<dbReference type="Proteomes" id="UP000293154">
    <property type="component" value="Chromosome"/>
</dbReference>
<dbReference type="PROSITE" id="PS50887">
    <property type="entry name" value="GGDEF"/>
    <property type="match status" value="1"/>
</dbReference>
<dbReference type="GO" id="GO:1902201">
    <property type="term" value="P:negative regulation of bacterial-type flagellum-dependent cell motility"/>
    <property type="evidence" value="ECO:0007669"/>
    <property type="project" value="TreeGrafter"/>
</dbReference>
<protein>
    <recommendedName>
        <fullName evidence="3">diguanylate cyclase</fullName>
        <ecNumber evidence="3">2.7.7.65</ecNumber>
    </recommendedName>
</protein>
<comment type="catalytic activity">
    <reaction evidence="4">
        <text>2 GTP = 3',3'-c-di-GMP + 2 diphosphate</text>
        <dbReference type="Rhea" id="RHEA:24898"/>
        <dbReference type="ChEBI" id="CHEBI:33019"/>
        <dbReference type="ChEBI" id="CHEBI:37565"/>
        <dbReference type="ChEBI" id="CHEBI:58805"/>
        <dbReference type="EC" id="2.7.7.65"/>
    </reaction>
</comment>
<organism evidence="7 8">
    <name type="scientific">Limnobaculum zhutongyuii</name>
    <dbReference type="NCBI Taxonomy" id="2498113"/>
    <lineage>
        <taxon>Bacteria</taxon>
        <taxon>Pseudomonadati</taxon>
        <taxon>Pseudomonadota</taxon>
        <taxon>Gammaproteobacteria</taxon>
        <taxon>Enterobacterales</taxon>
        <taxon>Budviciaceae</taxon>
        <taxon>Limnobaculum</taxon>
    </lineage>
</organism>
<dbReference type="PANTHER" id="PTHR45138:SF9">
    <property type="entry name" value="DIGUANYLATE CYCLASE DGCM-RELATED"/>
    <property type="match status" value="1"/>
</dbReference>
<keyword evidence="5" id="KW-0812">Transmembrane</keyword>
<dbReference type="SUPFAM" id="SSF55073">
    <property type="entry name" value="Nucleotide cyclase"/>
    <property type="match status" value="1"/>
</dbReference>
<dbReference type="PANTHER" id="PTHR45138">
    <property type="entry name" value="REGULATORY COMPONENTS OF SENSORY TRANSDUCTION SYSTEM"/>
    <property type="match status" value="1"/>
</dbReference>
<dbReference type="EC" id="2.7.7.65" evidence="3"/>
<feature type="transmembrane region" description="Helical" evidence="5">
    <location>
        <begin position="113"/>
        <end position="128"/>
    </location>
</feature>
<dbReference type="Pfam" id="PF00990">
    <property type="entry name" value="GGDEF"/>
    <property type="match status" value="1"/>
</dbReference>
<proteinExistence type="predicted"/>
<feature type="transmembrane region" description="Helical" evidence="5">
    <location>
        <begin position="61"/>
        <end position="81"/>
    </location>
</feature>
<name>A0A411WFJ6_9GAMM</name>
<dbReference type="Gene3D" id="3.30.70.270">
    <property type="match status" value="1"/>
</dbReference>
<dbReference type="KEGG" id="prag:EKN56_00505"/>
<evidence type="ECO:0000256" key="5">
    <source>
        <dbReference type="SAM" id="Phobius"/>
    </source>
</evidence>
<dbReference type="InterPro" id="IPR029787">
    <property type="entry name" value="Nucleotide_cyclase"/>
</dbReference>
<dbReference type="NCBIfam" id="TIGR00254">
    <property type="entry name" value="GGDEF"/>
    <property type="match status" value="1"/>
</dbReference>
<feature type="transmembrane region" description="Helical" evidence="5">
    <location>
        <begin position="158"/>
        <end position="181"/>
    </location>
</feature>
<dbReference type="AlphaFoldDB" id="A0A411WFJ6"/>
<feature type="transmembrane region" description="Helical" evidence="5">
    <location>
        <begin position="35"/>
        <end position="55"/>
    </location>
</feature>
<evidence type="ECO:0000256" key="4">
    <source>
        <dbReference type="ARBA" id="ARBA00034247"/>
    </source>
</evidence>
<comment type="cofactor">
    <cofactor evidence="1">
        <name>Mg(2+)</name>
        <dbReference type="ChEBI" id="CHEBI:18420"/>
    </cofactor>
</comment>
<comment type="pathway">
    <text evidence="2">Purine metabolism; 3',5'-cyclic di-GMP biosynthesis.</text>
</comment>